<dbReference type="GO" id="GO:0016787">
    <property type="term" value="F:hydrolase activity"/>
    <property type="evidence" value="ECO:0007669"/>
    <property type="project" value="UniProtKB-KW"/>
</dbReference>
<dbReference type="InterPro" id="IPR043137">
    <property type="entry name" value="GGT_ssub_C"/>
</dbReference>
<name>A0A4R2QYH7_9PSEU</name>
<evidence type="ECO:0000256" key="1">
    <source>
        <dbReference type="SAM" id="MobiDB-lite"/>
    </source>
</evidence>
<comment type="caution">
    <text evidence="2">The sequence shown here is derived from an EMBL/GenBank/DDBJ whole genome shotgun (WGS) entry which is preliminary data.</text>
</comment>
<dbReference type="PANTHER" id="PTHR43881:SF1">
    <property type="entry name" value="GAMMA-GLUTAMYLTRANSPEPTIDASE (AFU_ORTHOLOGUE AFUA_4G13580)"/>
    <property type="match status" value="1"/>
</dbReference>
<proteinExistence type="predicted"/>
<evidence type="ECO:0000313" key="3">
    <source>
        <dbReference type="Proteomes" id="UP000294911"/>
    </source>
</evidence>
<dbReference type="PANTHER" id="PTHR43881">
    <property type="entry name" value="GAMMA-GLUTAMYLTRANSPEPTIDASE (AFU_ORTHOLOGUE AFUA_4G13580)"/>
    <property type="match status" value="1"/>
</dbReference>
<dbReference type="InterPro" id="IPR043138">
    <property type="entry name" value="GGT_lsub"/>
</dbReference>
<dbReference type="AlphaFoldDB" id="A0A4R2QYH7"/>
<dbReference type="SUPFAM" id="SSF56235">
    <property type="entry name" value="N-terminal nucleophile aminohydrolases (Ntn hydrolases)"/>
    <property type="match status" value="1"/>
</dbReference>
<dbReference type="InterPro" id="IPR029055">
    <property type="entry name" value="Ntn_hydrolases_N"/>
</dbReference>
<dbReference type="PRINTS" id="PR01210">
    <property type="entry name" value="GGTRANSPTASE"/>
</dbReference>
<sequence length="580" mass="62418">MVASTHWLASAAGMAMLEDGGNAFDAAVSAGFVLQVVEPHLNGPAGQVPAIFTEAGSARPRVLCGQGVAPAAANPEHFRDLGLDLIPGSGLLPATVPGMWDGWLLLLRDYGTKTLREVLERAIGYAEQGIPVLDRITSTIDNVAQLFTEHWPSSAQLWLPGGRSPQPRTLHRNPVLAQTWRRLLAEAEAAGSDREAQLDAGRRAWSTGFVAEAVDRFCRNAFRDDSGREHAGLLTGADMAGWEASYEDALTVQLGEWTLVKCGRWTQGPALAQQLLLLGGLRDDLSYVDGVPTERTVHLAAECTKLAFADREAWYGDTEVPLDELLSAEYTDARRALIDEHASLELRPGSPGGRPARLPEVLSSTTERPVSGAVGEPTVRADGTMRGDTVHLDVVDAAGNMVSATPSGGWLHSSPTIPELGFCLDTRAQMFWVEPGLPNTIAPGKRPRITLSPSMALRDGVPRMAFGTPGGDQQDQWQLAFWLAHTVGGLNLQEAIDSPMWHSAAFPSSFYPREMRLGELCVESRLGAATIEALRERGHLVVDQGPWSLGRMSAVSRDPETGMLRAAANPRGMQGYAVGR</sequence>
<organism evidence="2 3">
    <name type="scientific">Tamaricihabitans halophyticus</name>
    <dbReference type="NCBI Taxonomy" id="1262583"/>
    <lineage>
        <taxon>Bacteria</taxon>
        <taxon>Bacillati</taxon>
        <taxon>Actinomycetota</taxon>
        <taxon>Actinomycetes</taxon>
        <taxon>Pseudonocardiales</taxon>
        <taxon>Pseudonocardiaceae</taxon>
        <taxon>Tamaricihabitans</taxon>
    </lineage>
</organism>
<dbReference type="Proteomes" id="UP000294911">
    <property type="component" value="Unassembled WGS sequence"/>
</dbReference>
<dbReference type="InterPro" id="IPR052896">
    <property type="entry name" value="GGT-like_enzyme"/>
</dbReference>
<evidence type="ECO:0000313" key="2">
    <source>
        <dbReference type="EMBL" id="TCP54098.1"/>
    </source>
</evidence>
<protein>
    <submittedName>
        <fullName evidence="2">Gamma-glutamyltranspeptidase/glutathione hydrolase</fullName>
    </submittedName>
</protein>
<feature type="region of interest" description="Disordered" evidence="1">
    <location>
        <begin position="362"/>
        <end position="384"/>
    </location>
</feature>
<gene>
    <name evidence="2" type="ORF">EV191_103139</name>
</gene>
<accession>A0A4R2QYH7</accession>
<reference evidence="2 3" key="1">
    <citation type="submission" date="2019-03" db="EMBL/GenBank/DDBJ databases">
        <title>Genomic Encyclopedia of Type Strains, Phase IV (KMG-IV): sequencing the most valuable type-strain genomes for metagenomic binning, comparative biology and taxonomic classification.</title>
        <authorList>
            <person name="Goeker M."/>
        </authorList>
    </citation>
    <scope>NUCLEOTIDE SEQUENCE [LARGE SCALE GENOMIC DNA]</scope>
    <source>
        <strain evidence="2 3">DSM 45765</strain>
    </source>
</reference>
<dbReference type="Gene3D" id="1.10.246.130">
    <property type="match status" value="1"/>
</dbReference>
<dbReference type="EMBL" id="SLXQ01000003">
    <property type="protein sequence ID" value="TCP54098.1"/>
    <property type="molecule type" value="Genomic_DNA"/>
</dbReference>
<keyword evidence="2" id="KW-0378">Hydrolase</keyword>
<dbReference type="Pfam" id="PF01019">
    <property type="entry name" value="G_glu_transpept"/>
    <property type="match status" value="1"/>
</dbReference>
<keyword evidence="3" id="KW-1185">Reference proteome</keyword>
<dbReference type="Gene3D" id="3.60.20.40">
    <property type="match status" value="1"/>
</dbReference>